<dbReference type="OrthoDB" id="3357304at2759"/>
<evidence type="ECO:0000313" key="4">
    <source>
        <dbReference type="Proteomes" id="UP000053630"/>
    </source>
</evidence>
<dbReference type="Proteomes" id="UP000053630">
    <property type="component" value="Unassembled WGS sequence"/>
</dbReference>
<feature type="transmembrane region" description="Helical" evidence="2">
    <location>
        <begin position="37"/>
        <end position="59"/>
    </location>
</feature>
<dbReference type="GeneID" id="18678467"/>
<evidence type="ECO:0000256" key="1">
    <source>
        <dbReference type="SAM" id="MobiDB-lite"/>
    </source>
</evidence>
<evidence type="ECO:0000256" key="2">
    <source>
        <dbReference type="SAM" id="Phobius"/>
    </source>
</evidence>
<feature type="transmembrane region" description="Helical" evidence="2">
    <location>
        <begin position="12"/>
        <end position="31"/>
    </location>
</feature>
<dbReference type="EMBL" id="JH718605">
    <property type="protein sequence ID" value="EJC97426.1"/>
    <property type="molecule type" value="Genomic_DNA"/>
</dbReference>
<feature type="non-terminal residue" evidence="3">
    <location>
        <position position="425"/>
    </location>
</feature>
<keyword evidence="2" id="KW-0812">Transmembrane</keyword>
<proteinExistence type="predicted"/>
<sequence length="425" mass="46718">MQPAFASSLPVQILLNGILALTCVLLFHLLFAAQYHYALQLSGVPSLLISLIATLFVVLNSAFMDTREWPYMINYFGKGHLSVTDSPTWTTAKLAGWYAMDATTSTLVQITHIQFLALLYPSRLEQRLVLFLLGPLALLSASMELLPIHQNQTTVDVADTICNTCNAALLLLFTAALFLWGFAINQKQAWRTDGGTAVFGGAALALAIISTAINFLYIPTKDQYLWLPSLIWAVVLWQSGGRGVGEVKELLRREERRERKRAARRTVQKEKAQALWRNASETPRFHRGVNAAHPGSVPIEEGEAIEMTDHSRGANITQAVEASSASTTASSPTTTEAGPSNILSRLRTTPPMLALSHFYHLLRRAHLAAAHSQALERMRLRRAVYGNEVAAAARTSGTSPEAADTDVVGWGLGSFGLRERERREN</sequence>
<protein>
    <submittedName>
        <fullName evidence="3">Uncharacterized protein</fullName>
    </submittedName>
</protein>
<keyword evidence="2" id="KW-1133">Transmembrane helix</keyword>
<evidence type="ECO:0000313" key="3">
    <source>
        <dbReference type="EMBL" id="EJC97426.1"/>
    </source>
</evidence>
<keyword evidence="4" id="KW-1185">Reference proteome</keyword>
<accession>R7SFC5</accession>
<feature type="transmembrane region" description="Helical" evidence="2">
    <location>
        <begin position="197"/>
        <end position="218"/>
    </location>
</feature>
<gene>
    <name evidence="3" type="ORF">FOMMEDRAFT_24446</name>
</gene>
<name>R7SFC5_FOMME</name>
<feature type="region of interest" description="Disordered" evidence="1">
    <location>
        <begin position="319"/>
        <end position="344"/>
    </location>
</feature>
<feature type="transmembrane region" description="Helical" evidence="2">
    <location>
        <begin position="128"/>
        <end position="148"/>
    </location>
</feature>
<organism evidence="3 4">
    <name type="scientific">Fomitiporia mediterranea (strain MF3/22)</name>
    <name type="common">Grapevine white-rot fungus</name>
    <dbReference type="NCBI Taxonomy" id="694068"/>
    <lineage>
        <taxon>Eukaryota</taxon>
        <taxon>Fungi</taxon>
        <taxon>Dikarya</taxon>
        <taxon>Basidiomycota</taxon>
        <taxon>Agaricomycotina</taxon>
        <taxon>Agaricomycetes</taxon>
        <taxon>Hymenochaetales</taxon>
        <taxon>Hymenochaetaceae</taxon>
        <taxon>Fomitiporia</taxon>
    </lineage>
</organism>
<feature type="transmembrane region" description="Helical" evidence="2">
    <location>
        <begin position="168"/>
        <end position="185"/>
    </location>
</feature>
<dbReference type="eggNOG" id="ENOG502QVJI">
    <property type="taxonomic scope" value="Eukaryota"/>
</dbReference>
<feature type="compositionally biased region" description="Low complexity" evidence="1">
    <location>
        <begin position="319"/>
        <end position="337"/>
    </location>
</feature>
<dbReference type="AlphaFoldDB" id="R7SFC5"/>
<keyword evidence="2" id="KW-0472">Membrane</keyword>
<dbReference type="RefSeq" id="XP_007272312.1">
    <property type="nucleotide sequence ID" value="XM_007272250.1"/>
</dbReference>
<reference evidence="4" key="1">
    <citation type="journal article" date="2012" name="Science">
        <title>The Paleozoic origin of enzymatic lignin decomposition reconstructed from 31 fungal genomes.</title>
        <authorList>
            <person name="Floudas D."/>
            <person name="Binder M."/>
            <person name="Riley R."/>
            <person name="Barry K."/>
            <person name="Blanchette R.A."/>
            <person name="Henrissat B."/>
            <person name="Martinez A.T."/>
            <person name="Otillar R."/>
            <person name="Spatafora J.W."/>
            <person name="Yadav J.S."/>
            <person name="Aerts A."/>
            <person name="Benoit I."/>
            <person name="Boyd A."/>
            <person name="Carlson A."/>
            <person name="Copeland A."/>
            <person name="Coutinho P.M."/>
            <person name="de Vries R.P."/>
            <person name="Ferreira P."/>
            <person name="Findley K."/>
            <person name="Foster B."/>
            <person name="Gaskell J."/>
            <person name="Glotzer D."/>
            <person name="Gorecki P."/>
            <person name="Heitman J."/>
            <person name="Hesse C."/>
            <person name="Hori C."/>
            <person name="Igarashi K."/>
            <person name="Jurgens J.A."/>
            <person name="Kallen N."/>
            <person name="Kersten P."/>
            <person name="Kohler A."/>
            <person name="Kuees U."/>
            <person name="Kumar T.K.A."/>
            <person name="Kuo A."/>
            <person name="LaButti K."/>
            <person name="Larrondo L.F."/>
            <person name="Lindquist E."/>
            <person name="Ling A."/>
            <person name="Lombard V."/>
            <person name="Lucas S."/>
            <person name="Lundell T."/>
            <person name="Martin R."/>
            <person name="McLaughlin D.J."/>
            <person name="Morgenstern I."/>
            <person name="Morin E."/>
            <person name="Murat C."/>
            <person name="Nagy L.G."/>
            <person name="Nolan M."/>
            <person name="Ohm R.A."/>
            <person name="Patyshakuliyeva A."/>
            <person name="Rokas A."/>
            <person name="Ruiz-Duenas F.J."/>
            <person name="Sabat G."/>
            <person name="Salamov A."/>
            <person name="Samejima M."/>
            <person name="Schmutz J."/>
            <person name="Slot J.C."/>
            <person name="St John F."/>
            <person name="Stenlid J."/>
            <person name="Sun H."/>
            <person name="Sun S."/>
            <person name="Syed K."/>
            <person name="Tsang A."/>
            <person name="Wiebenga A."/>
            <person name="Young D."/>
            <person name="Pisabarro A."/>
            <person name="Eastwood D.C."/>
            <person name="Martin F."/>
            <person name="Cullen D."/>
            <person name="Grigoriev I.V."/>
            <person name="Hibbett D.S."/>
        </authorList>
    </citation>
    <scope>NUCLEOTIDE SEQUENCE [LARGE SCALE GENOMIC DNA]</scope>
    <source>
        <strain evidence="4">MF3/22</strain>
    </source>
</reference>
<dbReference type="OMA" id="ERAQTIW"/>
<dbReference type="KEGG" id="fme:FOMMEDRAFT_24446"/>